<dbReference type="EMBL" id="FUKI01000168">
    <property type="protein sequence ID" value="SJM96309.1"/>
    <property type="molecule type" value="Genomic_DNA"/>
</dbReference>
<evidence type="ECO:0000313" key="1">
    <source>
        <dbReference type="EMBL" id="SJM96309.1"/>
    </source>
</evidence>
<sequence>MNTINIKQNNMPDISIDPATVDNRKAYFVGGGIAALAGAAFLIRDGHIPGANIHILEELKVTGGSLDGAGSKEKGYVIRGGRMIEEHYVCTYDLFETIPSLTDPDKSVKDEIFEFSHQYVSLSRCRLVKAGEKVDVSSFGLSEKDRLDILSLIAHSEDSLAAKRIEDWFTPTFFESNFWLMWSTMFAFQPWHSVVELKRYLLRFIQLFPDFNKMGGVWRTPYNQYDSMILPLTNWLGAQGVQFSLSTEVTGLDFDLGAGDRSVKNIRCTSEDVSKNITVLPTDRVFVTLGCMTEASSLGSMTTPALLKSKKAGGAWTLWEDIAKGRPGFGHPDVFADHIDQTKWMSFTVTLDDPAFFQFIEDFTGNKAGTGGMFTLVDSSWFMSIVLAHQPHFINQPDNIFVFWGYGLFPDRIGNYVKKPMSECTGEEILVELFQHLRLGTQTQAVMAAANCIPCMMPFITSQFMPRVKGDRPDVVPEGTKNFAFIGQFCEIPDDVVFTVEYSIRSALMAVYKLLDIKTEIPPVFKGQHDVSVLFNALKTMHR</sequence>
<dbReference type="SUPFAM" id="SSF51905">
    <property type="entry name" value="FAD/NAD(P)-binding domain"/>
    <property type="match status" value="1"/>
</dbReference>
<dbReference type="PANTHER" id="PTHR37417">
    <property type="entry name" value="67 KDA MYOSIN-CROSS-REACTIVE ANTIGEN FAMILY PROTEIN (AFU_ORTHOLOGUE AFUA_5G09970)"/>
    <property type="match status" value="1"/>
</dbReference>
<dbReference type="Gene3D" id="3.50.50.60">
    <property type="entry name" value="FAD/NAD(P)-binding domain"/>
    <property type="match status" value="2"/>
</dbReference>
<dbReference type="NCBIfam" id="NF010584">
    <property type="entry name" value="PRK13977.1"/>
    <property type="match status" value="1"/>
</dbReference>
<dbReference type="EC" id="4.2.1.53" evidence="1"/>
<dbReference type="Gene3D" id="3.30.9.80">
    <property type="match status" value="1"/>
</dbReference>
<proteinExistence type="predicted"/>
<name>A0A1R4HJB9_9GAMM</name>
<dbReference type="InterPro" id="IPR036188">
    <property type="entry name" value="FAD/NAD-bd_sf"/>
</dbReference>
<dbReference type="InterPro" id="IPR010354">
    <property type="entry name" value="Oleate_hydratase"/>
</dbReference>
<gene>
    <name evidence="1" type="primary">sph</name>
    <name evidence="1" type="ORF">CRENPOLYSF1_880002</name>
</gene>
<dbReference type="GO" id="GO:0071949">
    <property type="term" value="F:FAD binding"/>
    <property type="evidence" value="ECO:0007669"/>
    <property type="project" value="InterPro"/>
</dbReference>
<keyword evidence="2" id="KW-1185">Reference proteome</keyword>
<accession>A0A1R4HJB9</accession>
<dbReference type="RefSeq" id="WP_245808045.1">
    <property type="nucleotide sequence ID" value="NZ_FUKI01000168.1"/>
</dbReference>
<dbReference type="PANTHER" id="PTHR37417:SF2">
    <property type="entry name" value="67 KDA MYOSIN-CROSS-REACTIVE ANTIGEN FAMILY PROTEIN (AFU_ORTHOLOGUE AFUA_5G09970)"/>
    <property type="match status" value="1"/>
</dbReference>
<organism evidence="1 2">
    <name type="scientific">Crenothrix polyspora</name>
    <dbReference type="NCBI Taxonomy" id="360316"/>
    <lineage>
        <taxon>Bacteria</taxon>
        <taxon>Pseudomonadati</taxon>
        <taxon>Pseudomonadota</taxon>
        <taxon>Gammaproteobacteria</taxon>
        <taxon>Methylococcales</taxon>
        <taxon>Crenotrichaceae</taxon>
        <taxon>Crenothrix</taxon>
    </lineage>
</organism>
<dbReference type="GO" id="GO:0006631">
    <property type="term" value="P:fatty acid metabolic process"/>
    <property type="evidence" value="ECO:0007669"/>
    <property type="project" value="InterPro"/>
</dbReference>
<reference evidence="2" key="1">
    <citation type="submission" date="2017-02" db="EMBL/GenBank/DDBJ databases">
        <authorList>
            <person name="Daims H."/>
        </authorList>
    </citation>
    <scope>NUCLEOTIDE SEQUENCE [LARGE SCALE GENOMIC DNA]</scope>
</reference>
<dbReference type="GO" id="GO:0050151">
    <property type="term" value="F:oleate hydratase activity"/>
    <property type="evidence" value="ECO:0007669"/>
    <property type="project" value="UniProtKB-EC"/>
</dbReference>
<dbReference type="Proteomes" id="UP000195667">
    <property type="component" value="Unassembled WGS sequence"/>
</dbReference>
<dbReference type="Pfam" id="PF06100">
    <property type="entry name" value="MCRA"/>
    <property type="match status" value="1"/>
</dbReference>
<protein>
    <submittedName>
        <fullName evidence="1">Oleate hydratase</fullName>
        <ecNumber evidence="1">4.2.1.53</ecNumber>
    </submittedName>
</protein>
<dbReference type="AlphaFoldDB" id="A0A1R4HJB9"/>
<keyword evidence="1" id="KW-0456">Lyase</keyword>
<evidence type="ECO:0000313" key="2">
    <source>
        <dbReference type="Proteomes" id="UP000195667"/>
    </source>
</evidence>